<gene>
    <name evidence="8" type="primary">srpC</name>
    <name evidence="8" type="ORF">A9E74_01068</name>
</gene>
<evidence type="ECO:0000256" key="2">
    <source>
        <dbReference type="ARBA" id="ARBA00005262"/>
    </source>
</evidence>
<dbReference type="InterPro" id="IPR014047">
    <property type="entry name" value="Chr_Tranpt_l_chain"/>
</dbReference>
<evidence type="ECO:0000313" key="8">
    <source>
        <dbReference type="EMBL" id="ODN67341.1"/>
    </source>
</evidence>
<dbReference type="NCBIfam" id="TIGR00937">
    <property type="entry name" value="2A51"/>
    <property type="match status" value="1"/>
</dbReference>
<dbReference type="Proteomes" id="UP000094379">
    <property type="component" value="Unassembled WGS sequence"/>
</dbReference>
<evidence type="ECO:0000256" key="3">
    <source>
        <dbReference type="ARBA" id="ARBA00022475"/>
    </source>
</evidence>
<reference evidence="8 9" key="1">
    <citation type="submission" date="2016-07" db="EMBL/GenBank/DDBJ databases">
        <title>Draft Genome Sequence of Methylophaga muralis Bur 1.</title>
        <authorList>
            <person name="Vasilenko O.V."/>
            <person name="Doronina N.V."/>
            <person name="Shmareva M.N."/>
            <person name="Tarlachkov S.V."/>
            <person name="Mustakhimov I."/>
            <person name="Trotsenko Y.A."/>
        </authorList>
    </citation>
    <scope>NUCLEOTIDE SEQUENCE [LARGE SCALE GENOMIC DNA]</scope>
    <source>
        <strain evidence="8 9">Bur 1</strain>
    </source>
</reference>
<dbReference type="GO" id="GO:0005886">
    <property type="term" value="C:plasma membrane"/>
    <property type="evidence" value="ECO:0007669"/>
    <property type="project" value="UniProtKB-SubCell"/>
</dbReference>
<feature type="transmembrane region" description="Helical" evidence="7">
    <location>
        <begin position="356"/>
        <end position="374"/>
    </location>
</feature>
<feature type="transmembrane region" description="Helical" evidence="7">
    <location>
        <begin position="230"/>
        <end position="248"/>
    </location>
</feature>
<keyword evidence="3" id="KW-1003">Cell membrane</keyword>
<dbReference type="RefSeq" id="WP_069295580.1">
    <property type="nucleotide sequence ID" value="NZ_MCRI01000007.1"/>
</dbReference>
<dbReference type="PATRIC" id="fig|291169.3.peg.1074"/>
<feature type="transmembrane region" description="Helical" evidence="7">
    <location>
        <begin position="111"/>
        <end position="134"/>
    </location>
</feature>
<feature type="transmembrane region" description="Helical" evidence="7">
    <location>
        <begin position="146"/>
        <end position="179"/>
    </location>
</feature>
<accession>A0A1E3GVF5</accession>
<comment type="subcellular location">
    <subcellularLocation>
        <location evidence="1">Cell membrane</location>
        <topology evidence="1">Multi-pass membrane protein</topology>
    </subcellularLocation>
</comment>
<feature type="transmembrane region" description="Helical" evidence="7">
    <location>
        <begin position="199"/>
        <end position="218"/>
    </location>
</feature>
<evidence type="ECO:0000256" key="4">
    <source>
        <dbReference type="ARBA" id="ARBA00022692"/>
    </source>
</evidence>
<dbReference type="PIRSF" id="PIRSF004810">
    <property type="entry name" value="ChrA"/>
    <property type="match status" value="1"/>
</dbReference>
<keyword evidence="6 7" id="KW-0472">Membrane</keyword>
<dbReference type="GO" id="GO:0015109">
    <property type="term" value="F:chromate transmembrane transporter activity"/>
    <property type="evidence" value="ECO:0007669"/>
    <property type="project" value="InterPro"/>
</dbReference>
<comment type="caution">
    <text evidence="8">The sequence shown here is derived from an EMBL/GenBank/DDBJ whole genome shotgun (WGS) entry which is preliminary data.</text>
</comment>
<evidence type="ECO:0000313" key="9">
    <source>
        <dbReference type="Proteomes" id="UP000094379"/>
    </source>
</evidence>
<dbReference type="EMBL" id="MCRI01000007">
    <property type="protein sequence ID" value="ODN67341.1"/>
    <property type="molecule type" value="Genomic_DNA"/>
</dbReference>
<feature type="transmembrane region" description="Helical" evidence="7">
    <location>
        <begin position="380"/>
        <end position="396"/>
    </location>
</feature>
<protein>
    <submittedName>
        <fullName evidence="8">Putative chromate transport protein</fullName>
    </submittedName>
</protein>
<feature type="transmembrane region" description="Helical" evidence="7">
    <location>
        <begin position="298"/>
        <end position="317"/>
    </location>
</feature>
<keyword evidence="4 7" id="KW-0812">Transmembrane</keyword>
<comment type="similarity">
    <text evidence="2">Belongs to the chromate ion transporter (CHR) (TC 2.A.51) family.</text>
</comment>
<dbReference type="PANTHER" id="PTHR33567">
    <property type="entry name" value="CHROMATE ION TRANSPORTER (EUROFUNG)"/>
    <property type="match status" value="1"/>
</dbReference>
<evidence type="ECO:0000256" key="1">
    <source>
        <dbReference type="ARBA" id="ARBA00004651"/>
    </source>
</evidence>
<proteinExistence type="inferred from homology"/>
<feature type="transmembrane region" description="Helical" evidence="7">
    <location>
        <begin position="12"/>
        <end position="35"/>
    </location>
</feature>
<dbReference type="AlphaFoldDB" id="A0A1E3GVF5"/>
<feature type="transmembrane region" description="Helical" evidence="7">
    <location>
        <begin position="329"/>
        <end position="349"/>
    </location>
</feature>
<sequence>MKANNNLKNVISVFFAFLKLGLTAFGGPIAHIGYYRTEFISKRQWLTEQQFSQLLAVTQFLPGPASSQMGFSIGLFRAGWMGAIAAFIAFTLPSAILLFAFASVAHHMNNTIGTAIIDGLKLVAVAVVAHAVISMAQKLTPDWQRILIALLSFALLLIFKLAIMQIAVIILGGLAGWFLCRQQQLSADFKFPVNYGKQTAWILFSLFMLLLILSLFAGSQLNVTNMLAGFYQAGALVFGGGHVVLPLLEQQTVATGWLTTDQFLTGYGAAQAVPGPMFTLATYLGAEIPTQLPSGWNALLATLAIFIPGFLLLLAMLPLWQQLAHLPNAGAVVAGINAAVVGLLAAALYDPIITEGVNHWLDLLIALGGFLIIFVLKRSALWTVLFCVAASVAVALI</sequence>
<dbReference type="PANTHER" id="PTHR33567:SF3">
    <property type="entry name" value="CHROMATE ION TRANSPORTER (EUROFUNG)"/>
    <property type="match status" value="1"/>
</dbReference>
<keyword evidence="9" id="KW-1185">Reference proteome</keyword>
<evidence type="ECO:0000256" key="6">
    <source>
        <dbReference type="ARBA" id="ARBA00023136"/>
    </source>
</evidence>
<dbReference type="Pfam" id="PF02417">
    <property type="entry name" value="Chromate_transp"/>
    <property type="match status" value="2"/>
</dbReference>
<feature type="transmembrane region" description="Helical" evidence="7">
    <location>
        <begin position="78"/>
        <end position="105"/>
    </location>
</feature>
<evidence type="ECO:0000256" key="7">
    <source>
        <dbReference type="SAM" id="Phobius"/>
    </source>
</evidence>
<organism evidence="8 9">
    <name type="scientific">Methylophaga muralis</name>
    <dbReference type="NCBI Taxonomy" id="291169"/>
    <lineage>
        <taxon>Bacteria</taxon>
        <taxon>Pseudomonadati</taxon>
        <taxon>Pseudomonadota</taxon>
        <taxon>Gammaproteobacteria</taxon>
        <taxon>Thiotrichales</taxon>
        <taxon>Piscirickettsiaceae</taxon>
        <taxon>Methylophaga</taxon>
    </lineage>
</organism>
<name>A0A1E3GVF5_9GAMM</name>
<feature type="transmembrane region" description="Helical" evidence="7">
    <location>
        <begin position="268"/>
        <end position="286"/>
    </location>
</feature>
<evidence type="ECO:0000256" key="5">
    <source>
        <dbReference type="ARBA" id="ARBA00022989"/>
    </source>
</evidence>
<dbReference type="STRING" id="291169.A9E74_01068"/>
<keyword evidence="5 7" id="KW-1133">Transmembrane helix</keyword>
<dbReference type="InterPro" id="IPR003370">
    <property type="entry name" value="Chromate_transpt"/>
</dbReference>